<dbReference type="CDD" id="cd13401">
    <property type="entry name" value="Slt70-like"/>
    <property type="match status" value="1"/>
</dbReference>
<gene>
    <name evidence="6" type="ORF">SAMN05444486_103541</name>
</gene>
<feature type="signal peptide" evidence="4">
    <location>
        <begin position="1"/>
        <end position="20"/>
    </location>
</feature>
<dbReference type="GO" id="GO:0016020">
    <property type="term" value="C:membrane"/>
    <property type="evidence" value="ECO:0007669"/>
    <property type="project" value="InterPro"/>
</dbReference>
<keyword evidence="3 4" id="KW-0732">Signal</keyword>
<dbReference type="InterPro" id="IPR008258">
    <property type="entry name" value="Transglycosylase_SLT_dom_1"/>
</dbReference>
<dbReference type="PANTHER" id="PTHR37423:SF2">
    <property type="entry name" value="MEMBRANE-BOUND LYTIC MUREIN TRANSGLYCOSYLASE C"/>
    <property type="match status" value="1"/>
</dbReference>
<dbReference type="Pfam" id="PF01464">
    <property type="entry name" value="SLT"/>
    <property type="match status" value="1"/>
</dbReference>
<evidence type="ECO:0000313" key="6">
    <source>
        <dbReference type="EMBL" id="SDY74674.1"/>
    </source>
</evidence>
<dbReference type="GeneID" id="78125484"/>
<proteinExistence type="inferred from homology"/>
<dbReference type="Gene3D" id="1.25.20.10">
    <property type="entry name" value="Bacterial muramidases"/>
    <property type="match status" value="1"/>
</dbReference>
<evidence type="ECO:0000256" key="2">
    <source>
        <dbReference type="ARBA" id="ARBA00009387"/>
    </source>
</evidence>
<evidence type="ECO:0000256" key="3">
    <source>
        <dbReference type="ARBA" id="ARBA00022729"/>
    </source>
</evidence>
<name>A0A1H3MEC3_9RHOB</name>
<comment type="similarity">
    <text evidence="1">Belongs to the transglycosylase Slt family.</text>
</comment>
<dbReference type="EMBL" id="FNPR01000003">
    <property type="protein sequence ID" value="SDY74674.1"/>
    <property type="molecule type" value="Genomic_DNA"/>
</dbReference>
<dbReference type="PROSITE" id="PS00922">
    <property type="entry name" value="TRANSGLYCOSYLASE"/>
    <property type="match status" value="1"/>
</dbReference>
<dbReference type="Proteomes" id="UP000199026">
    <property type="component" value="Unassembled WGS sequence"/>
</dbReference>
<reference evidence="6 7" key="1">
    <citation type="submission" date="2016-10" db="EMBL/GenBank/DDBJ databases">
        <authorList>
            <person name="de Groot N.N."/>
        </authorList>
    </citation>
    <scope>NUCLEOTIDE SEQUENCE [LARGE SCALE GENOMIC DNA]</scope>
    <source>
        <strain evidence="6 7">DSM 24677</strain>
    </source>
</reference>
<organism evidence="6 7">
    <name type="scientific">Lentibacter algarum</name>
    <dbReference type="NCBI Taxonomy" id="576131"/>
    <lineage>
        <taxon>Bacteria</taxon>
        <taxon>Pseudomonadati</taxon>
        <taxon>Pseudomonadota</taxon>
        <taxon>Alphaproteobacteria</taxon>
        <taxon>Rhodobacterales</taxon>
        <taxon>Roseobacteraceae</taxon>
        <taxon>Lentibacter</taxon>
    </lineage>
</organism>
<accession>A0A1H3MEC3</accession>
<sequence length="650" mass="70662">MFRYIALFVGLALLPSASLADKLAAPRPLSAAFHAAARGDWAMADLLASKAAPEAQVLMQWVKLRAGKGSAEEALGFVRDYPHWPGLARLAQMSEAAVSEAGGAERIAFFRAFPPQSNRGVLSYVGALMAAGERGEAEATLVMAWRSYDMDGALQAEYLENYADLLAPHHEARLDMALWRGLSDDVSRMLPLVSAEQRALAEARQGLRAGASDPAALIEAVPAALLGHPGLGYEEFLWTYHRGTKDEAVAKMMASSAAENLGEPLRWSGWRRSLVRQLMREGDAQVAYQLAVNHGLHDGSAYADLEWLAGYIALRKLGNAAQALVHFERMKETVESPISLGRAGFWKGEALQQMGRTDEALIAYRAGAEHQTSFYGLLAAERAKTGSDIALKGAEYFPAWQDAEFYKSDLARIVELAIKNDMLSLAEQFILAMAAEADRSTLGQLGNFVTDLGAPHLAVMLGKDAAGRGIVLPAHYYALHPMTEMRLPVPMEMALAIARRESEFDPSVASGVGALGLMQVMPATAKEVAEGLGIDYARDSVLNDWSYNATLGAAYLATLSERYDGNVVMMSAAYNAGPSRPDRWVSEQGDPRKGEMDVIDWIEAIPFNETRNYVMRVAESLPVYRARLGKAAHPVPFTEELIGTTLRVSN</sequence>
<dbReference type="InterPro" id="IPR008939">
    <property type="entry name" value="Lytic_TGlycosylase_superhlx_U"/>
</dbReference>
<dbReference type="GO" id="GO:0042597">
    <property type="term" value="C:periplasmic space"/>
    <property type="evidence" value="ECO:0007669"/>
    <property type="project" value="InterPro"/>
</dbReference>
<comment type="similarity">
    <text evidence="2">Belongs to the virb1 family.</text>
</comment>
<feature type="chain" id="PRO_5011558578" evidence="4">
    <location>
        <begin position="21"/>
        <end position="650"/>
    </location>
</feature>
<protein>
    <submittedName>
        <fullName evidence="6">Soluble lytic murein transglycosylase</fullName>
    </submittedName>
</protein>
<dbReference type="GO" id="GO:0008933">
    <property type="term" value="F:peptidoglycan lytic transglycosylase activity"/>
    <property type="evidence" value="ECO:0007669"/>
    <property type="project" value="InterPro"/>
</dbReference>
<dbReference type="SUPFAM" id="SSF48435">
    <property type="entry name" value="Bacterial muramidases"/>
    <property type="match status" value="1"/>
</dbReference>
<evidence type="ECO:0000256" key="1">
    <source>
        <dbReference type="ARBA" id="ARBA00007734"/>
    </source>
</evidence>
<feature type="domain" description="Transglycosylase SLT" evidence="5">
    <location>
        <begin position="489"/>
        <end position="593"/>
    </location>
</feature>
<dbReference type="PANTHER" id="PTHR37423">
    <property type="entry name" value="SOLUBLE LYTIC MUREIN TRANSGLYCOSYLASE-RELATED"/>
    <property type="match status" value="1"/>
</dbReference>
<dbReference type="STRING" id="576131.SAMN05444486_103541"/>
<keyword evidence="7" id="KW-1185">Reference proteome</keyword>
<dbReference type="RefSeq" id="WP_089893713.1">
    <property type="nucleotide sequence ID" value="NZ_CBCYMJ010000007.1"/>
</dbReference>
<dbReference type="AlphaFoldDB" id="A0A1H3MEC3"/>
<dbReference type="OrthoDB" id="9815002at2"/>
<evidence type="ECO:0000256" key="4">
    <source>
        <dbReference type="SAM" id="SignalP"/>
    </source>
</evidence>
<dbReference type="InterPro" id="IPR023346">
    <property type="entry name" value="Lysozyme-like_dom_sf"/>
</dbReference>
<dbReference type="InterPro" id="IPR000189">
    <property type="entry name" value="Transglyc_AS"/>
</dbReference>
<evidence type="ECO:0000259" key="5">
    <source>
        <dbReference type="Pfam" id="PF01464"/>
    </source>
</evidence>
<dbReference type="GO" id="GO:0000270">
    <property type="term" value="P:peptidoglycan metabolic process"/>
    <property type="evidence" value="ECO:0007669"/>
    <property type="project" value="InterPro"/>
</dbReference>
<dbReference type="GO" id="GO:0004553">
    <property type="term" value="F:hydrolase activity, hydrolyzing O-glycosyl compounds"/>
    <property type="evidence" value="ECO:0007669"/>
    <property type="project" value="InterPro"/>
</dbReference>
<dbReference type="SUPFAM" id="SSF53955">
    <property type="entry name" value="Lysozyme-like"/>
    <property type="match status" value="1"/>
</dbReference>
<dbReference type="Gene3D" id="1.10.530.10">
    <property type="match status" value="1"/>
</dbReference>
<evidence type="ECO:0000313" key="7">
    <source>
        <dbReference type="Proteomes" id="UP000199026"/>
    </source>
</evidence>